<dbReference type="Proteomes" id="UP000783686">
    <property type="component" value="Unassembled WGS sequence"/>
</dbReference>
<dbReference type="AlphaFoldDB" id="A0A811LAI3"/>
<keyword evidence="3" id="KW-0539">Nucleus</keyword>
<proteinExistence type="predicted"/>
<dbReference type="InterPro" id="IPR000504">
    <property type="entry name" value="RRM_dom"/>
</dbReference>
<dbReference type="Gene3D" id="3.30.70.330">
    <property type="match status" value="1"/>
</dbReference>
<dbReference type="PANTHER" id="PTHR46754">
    <property type="entry name" value="MKI67 FHA DOMAIN-INTERACTING NUCLEOLAR PHOSPHOPROTEIN"/>
    <property type="match status" value="1"/>
</dbReference>
<keyword evidence="2 4" id="KW-0694">RNA-binding</keyword>
<dbReference type="EMBL" id="CAJFCW020000005">
    <property type="protein sequence ID" value="CAG9120008.1"/>
    <property type="molecule type" value="Genomic_DNA"/>
</dbReference>
<sequence>MVKEVQIPKGCCIQLLNVPYGFFEKEIHGYFSQFGTVVRVRVPKSKKGGFKGKAFVLFDDKEVARLASEAMHNYLMFDKVVKCSVLKDIPAVIKSGPLFAHNDEPLKNRRREARHLARVRTDDEVKLEKIRIAKSLRAQLKKLKDKGFEYEFDYSAKEKAAFKDIV</sequence>
<dbReference type="InterPro" id="IPR012677">
    <property type="entry name" value="Nucleotide-bd_a/b_plait_sf"/>
</dbReference>
<dbReference type="Proteomes" id="UP000614601">
    <property type="component" value="Unassembled WGS sequence"/>
</dbReference>
<organism evidence="6 7">
    <name type="scientific">Bursaphelenchus okinawaensis</name>
    <dbReference type="NCBI Taxonomy" id="465554"/>
    <lineage>
        <taxon>Eukaryota</taxon>
        <taxon>Metazoa</taxon>
        <taxon>Ecdysozoa</taxon>
        <taxon>Nematoda</taxon>
        <taxon>Chromadorea</taxon>
        <taxon>Rhabditida</taxon>
        <taxon>Tylenchina</taxon>
        <taxon>Tylenchomorpha</taxon>
        <taxon>Aphelenchoidea</taxon>
        <taxon>Aphelenchoididae</taxon>
        <taxon>Bursaphelenchus</taxon>
    </lineage>
</organism>
<accession>A0A811LAI3</accession>
<dbReference type="InterPro" id="IPR035979">
    <property type="entry name" value="RBD_domain_sf"/>
</dbReference>
<evidence type="ECO:0000313" key="6">
    <source>
        <dbReference type="EMBL" id="CAD5224600.1"/>
    </source>
</evidence>
<dbReference type="SUPFAM" id="SSF54928">
    <property type="entry name" value="RNA-binding domain, RBD"/>
    <property type="match status" value="1"/>
</dbReference>
<dbReference type="SMART" id="SM00360">
    <property type="entry name" value="RRM"/>
    <property type="match status" value="1"/>
</dbReference>
<comment type="caution">
    <text evidence="6">The sequence shown here is derived from an EMBL/GenBank/DDBJ whole genome shotgun (WGS) entry which is preliminary data.</text>
</comment>
<dbReference type="GO" id="GO:0003723">
    <property type="term" value="F:RNA binding"/>
    <property type="evidence" value="ECO:0007669"/>
    <property type="project" value="UniProtKB-UniRule"/>
</dbReference>
<feature type="domain" description="RRM" evidence="5">
    <location>
        <begin position="11"/>
        <end position="88"/>
    </location>
</feature>
<protein>
    <recommendedName>
        <fullName evidence="5">RRM domain-containing protein</fullName>
    </recommendedName>
</protein>
<evidence type="ECO:0000256" key="2">
    <source>
        <dbReference type="ARBA" id="ARBA00022884"/>
    </source>
</evidence>
<dbReference type="GO" id="GO:0005730">
    <property type="term" value="C:nucleolus"/>
    <property type="evidence" value="ECO:0007669"/>
    <property type="project" value="UniProtKB-SubCell"/>
</dbReference>
<gene>
    <name evidence="6" type="ORF">BOKJ2_LOCUS11160</name>
</gene>
<dbReference type="Pfam" id="PF00076">
    <property type="entry name" value="RRM_1"/>
    <property type="match status" value="1"/>
</dbReference>
<evidence type="ECO:0000259" key="5">
    <source>
        <dbReference type="PROSITE" id="PS50102"/>
    </source>
</evidence>
<evidence type="ECO:0000256" key="1">
    <source>
        <dbReference type="ARBA" id="ARBA00004604"/>
    </source>
</evidence>
<evidence type="ECO:0000256" key="3">
    <source>
        <dbReference type="ARBA" id="ARBA00023242"/>
    </source>
</evidence>
<dbReference type="PROSITE" id="PS50102">
    <property type="entry name" value="RRM"/>
    <property type="match status" value="1"/>
</dbReference>
<dbReference type="OrthoDB" id="21467at2759"/>
<dbReference type="EMBL" id="CAJFDH010000005">
    <property type="protein sequence ID" value="CAD5224600.1"/>
    <property type="molecule type" value="Genomic_DNA"/>
</dbReference>
<evidence type="ECO:0000313" key="7">
    <source>
        <dbReference type="Proteomes" id="UP000614601"/>
    </source>
</evidence>
<reference evidence="6" key="1">
    <citation type="submission" date="2020-09" db="EMBL/GenBank/DDBJ databases">
        <authorList>
            <person name="Kikuchi T."/>
        </authorList>
    </citation>
    <scope>NUCLEOTIDE SEQUENCE</scope>
    <source>
        <strain evidence="6">SH1</strain>
    </source>
</reference>
<keyword evidence="7" id="KW-1185">Reference proteome</keyword>
<name>A0A811LAI3_9BILA</name>
<evidence type="ECO:0000256" key="4">
    <source>
        <dbReference type="PROSITE-ProRule" id="PRU00176"/>
    </source>
</evidence>
<comment type="subcellular location">
    <subcellularLocation>
        <location evidence="1">Nucleus</location>
        <location evidence="1">Nucleolus</location>
    </subcellularLocation>
</comment>